<dbReference type="EMBL" id="CVRI01000021">
    <property type="protein sequence ID" value="CRK91995.1"/>
    <property type="molecule type" value="Genomic_DNA"/>
</dbReference>
<dbReference type="PANTHER" id="PTHR28612">
    <property type="entry name" value="SERINE PALMITOYLTRANSFERASE SMALL SUBUNIT B"/>
    <property type="match status" value="1"/>
</dbReference>
<evidence type="ECO:0000256" key="14">
    <source>
        <dbReference type="ARBA" id="ARBA00046416"/>
    </source>
</evidence>
<dbReference type="GO" id="GO:0006665">
    <property type="term" value="P:sphingolipid metabolic process"/>
    <property type="evidence" value="ECO:0007669"/>
    <property type="project" value="UniProtKB-KW"/>
</dbReference>
<keyword evidence="5" id="KW-0746">Sphingolipid metabolism</keyword>
<dbReference type="AlphaFoldDB" id="A0A1J1HVH1"/>
<evidence type="ECO:0000313" key="17">
    <source>
        <dbReference type="Proteomes" id="UP000183832"/>
    </source>
</evidence>
<keyword evidence="6 15" id="KW-1133">Transmembrane helix</keyword>
<reference evidence="16 17" key="1">
    <citation type="submission" date="2015-04" db="EMBL/GenBank/DDBJ databases">
        <authorList>
            <person name="Syromyatnikov M.Y."/>
            <person name="Popov V.N."/>
        </authorList>
    </citation>
    <scope>NUCLEOTIDE SEQUENCE [LARGE SCALE GENOMIC DNA]</scope>
</reference>
<evidence type="ECO:0000256" key="13">
    <source>
        <dbReference type="ARBA" id="ARBA00045772"/>
    </source>
</evidence>
<comment type="subcellular location">
    <subcellularLocation>
        <location evidence="1">Endoplasmic reticulum membrane</location>
        <topology evidence="1">Multi-pass membrane protein</topology>
    </subcellularLocation>
</comment>
<evidence type="ECO:0000256" key="7">
    <source>
        <dbReference type="ARBA" id="ARBA00023098"/>
    </source>
</evidence>
<dbReference type="Pfam" id="PF11779">
    <property type="entry name" value="SPT_ssu-like"/>
    <property type="match status" value="1"/>
</dbReference>
<evidence type="ECO:0000256" key="12">
    <source>
        <dbReference type="ARBA" id="ARBA00042334"/>
    </source>
</evidence>
<dbReference type="GO" id="GO:0005789">
    <property type="term" value="C:endoplasmic reticulum membrane"/>
    <property type="evidence" value="ECO:0007669"/>
    <property type="project" value="UniProtKB-SubCell"/>
</dbReference>
<evidence type="ECO:0000256" key="10">
    <source>
        <dbReference type="ARBA" id="ARBA00041140"/>
    </source>
</evidence>
<keyword evidence="3 15" id="KW-0812">Transmembrane</keyword>
<evidence type="ECO:0000256" key="8">
    <source>
        <dbReference type="ARBA" id="ARBA00023136"/>
    </source>
</evidence>
<gene>
    <name evidence="16" type="primary">putative GI10496</name>
    <name evidence="16" type="ORF">CLUMA_CG005575</name>
</gene>
<name>A0A1J1HVH1_9DIPT</name>
<proteinExistence type="inferred from homology"/>
<dbReference type="InterPro" id="IPR024512">
    <property type="entry name" value="Ser_palmitoyltrfase_ssu-like"/>
</dbReference>
<evidence type="ECO:0000256" key="9">
    <source>
        <dbReference type="ARBA" id="ARBA00038059"/>
    </source>
</evidence>
<evidence type="ECO:0000256" key="6">
    <source>
        <dbReference type="ARBA" id="ARBA00022989"/>
    </source>
</evidence>
<evidence type="ECO:0000313" key="16">
    <source>
        <dbReference type="EMBL" id="CRK91995.1"/>
    </source>
</evidence>
<comment type="subunit">
    <text evidence="14">Component of the serine palmitoyltransferase (SPT) complex, which is composed of SPTLC1, SPTLC2 or SPTLC3 and SPTSSA or SPTSSB. The heterodimer consisting of SPTLC1 and SPTLC2/SPTLC3 forms the catalytic core of the enzyme, while SPTSSA or SPTSSB subunits determine substrate specificity. SPT also interacts with ORMDL proteins, especially ORMDL3, which negatively regulate SPT activity in the presence of ceramides.</text>
</comment>
<comment type="similarity">
    <text evidence="9">Belongs to the SPTSS family. SPTSSB subfamily.</text>
</comment>
<keyword evidence="4" id="KW-0256">Endoplasmic reticulum</keyword>
<feature type="transmembrane region" description="Helical" evidence="15">
    <location>
        <begin position="30"/>
        <end position="51"/>
    </location>
</feature>
<evidence type="ECO:0000256" key="11">
    <source>
        <dbReference type="ARBA" id="ARBA00041982"/>
    </source>
</evidence>
<accession>A0A1J1HVH1</accession>
<evidence type="ECO:0000256" key="2">
    <source>
        <dbReference type="ARBA" id="ARBA00005189"/>
    </source>
</evidence>
<dbReference type="PANTHER" id="PTHR28612:SF1">
    <property type="entry name" value="SERINE PALMITOYLTRANSFERASE SMALL SUBUNIT B"/>
    <property type="match status" value="1"/>
</dbReference>
<evidence type="ECO:0000256" key="1">
    <source>
        <dbReference type="ARBA" id="ARBA00004477"/>
    </source>
</evidence>
<evidence type="ECO:0000256" key="5">
    <source>
        <dbReference type="ARBA" id="ARBA00022919"/>
    </source>
</evidence>
<dbReference type="STRING" id="568069.A0A1J1HVH1"/>
<comment type="pathway">
    <text evidence="2">Lipid metabolism.</text>
</comment>
<sequence length="78" mass="9194">MDTIKKWFSLLYLRYEIVTCASMFEPWEKIFINVVIFSSLLLLIVSSCIFLPNYLSYLLELFGLTSDRPDTGFREIKT</sequence>
<dbReference type="OrthoDB" id="202672at2759"/>
<protein>
    <recommendedName>
        <fullName evidence="10">Serine palmitoyltransferase small subunit B</fullName>
    </recommendedName>
    <alternativeName>
        <fullName evidence="12">Protein ADMP</fullName>
    </alternativeName>
    <alternativeName>
        <fullName evidence="11">Small subunit of serine palmitoyltransferase B</fullName>
    </alternativeName>
</protein>
<evidence type="ECO:0000256" key="3">
    <source>
        <dbReference type="ARBA" id="ARBA00022692"/>
    </source>
</evidence>
<comment type="function">
    <text evidence="13">Component of the serine palmitoyltransferase multisubunit enzyme (SPT) that catalyzes the initial and rate-limiting step in sphingolipid biosynthesis by condensing L-serine and activated acyl-CoA (most commonly palmitoyl-CoA) to form long-chain bases. The SPT complex is composed of SPTLC1, SPTLC2 or SPTLC3 and SPTSSA or SPTSSB. Within this complex, the heterodimer consisting of SPTLC1 and SPTLC2/SPTLC3 forms the catalytic core. Within the SPT complex, SPTSSB stimulates the catalytic activity and plays a role in substrate specificity. SPT complexes with this subunit showing a preference for longer acyl-CoAs. The SPTLC1-SPTLC2-SPTSSB complex shows a strong preference for C18-CoA substrate, while the SPTLC1-SPTLC3-SPTSSB isozyme displays an ability to use a broader range of acyl-CoAs, without apparent preference.</text>
</comment>
<evidence type="ECO:0000256" key="15">
    <source>
        <dbReference type="SAM" id="Phobius"/>
    </source>
</evidence>
<organism evidence="16 17">
    <name type="scientific">Clunio marinus</name>
    <dbReference type="NCBI Taxonomy" id="568069"/>
    <lineage>
        <taxon>Eukaryota</taxon>
        <taxon>Metazoa</taxon>
        <taxon>Ecdysozoa</taxon>
        <taxon>Arthropoda</taxon>
        <taxon>Hexapoda</taxon>
        <taxon>Insecta</taxon>
        <taxon>Pterygota</taxon>
        <taxon>Neoptera</taxon>
        <taxon>Endopterygota</taxon>
        <taxon>Diptera</taxon>
        <taxon>Nematocera</taxon>
        <taxon>Chironomoidea</taxon>
        <taxon>Chironomidae</taxon>
        <taxon>Clunio</taxon>
    </lineage>
</organism>
<evidence type="ECO:0000256" key="4">
    <source>
        <dbReference type="ARBA" id="ARBA00022824"/>
    </source>
</evidence>
<dbReference type="Proteomes" id="UP000183832">
    <property type="component" value="Unassembled WGS sequence"/>
</dbReference>
<keyword evidence="17" id="KW-1185">Reference proteome</keyword>
<keyword evidence="7" id="KW-0443">Lipid metabolism</keyword>
<keyword evidence="8 15" id="KW-0472">Membrane</keyword>